<dbReference type="VEuPathDB" id="TrichDB:TRFO_22457"/>
<reference evidence="1" key="1">
    <citation type="submission" date="2016-10" db="EMBL/GenBank/DDBJ databases">
        <authorList>
            <person name="Benchimol M."/>
            <person name="Almeida L.G."/>
            <person name="Vasconcelos A.T."/>
            <person name="Perreira-Neves A."/>
            <person name="Rosa I.A."/>
            <person name="Tasca T."/>
            <person name="Bogo M.R."/>
            <person name="de Souza W."/>
        </authorList>
    </citation>
    <scope>NUCLEOTIDE SEQUENCE [LARGE SCALE GENOMIC DNA]</scope>
    <source>
        <strain evidence="1">K</strain>
    </source>
</reference>
<name>A0A1J4KD24_9EUKA</name>
<comment type="caution">
    <text evidence="1">The sequence shown here is derived from an EMBL/GenBank/DDBJ whole genome shotgun (WGS) entry which is preliminary data.</text>
</comment>
<dbReference type="RefSeq" id="XP_068362010.1">
    <property type="nucleotide sequence ID" value="XM_068502567.1"/>
</dbReference>
<evidence type="ECO:0000313" key="2">
    <source>
        <dbReference type="Proteomes" id="UP000179807"/>
    </source>
</evidence>
<dbReference type="InterPro" id="IPR008936">
    <property type="entry name" value="Rho_GTPase_activation_prot"/>
</dbReference>
<dbReference type="EMBL" id="MLAK01000655">
    <property type="protein sequence ID" value="OHT08874.1"/>
    <property type="molecule type" value="Genomic_DNA"/>
</dbReference>
<sequence>MSLGKNSLKFSLKPMKPVAAPISKEQVKKKVLSFDIDFSILPLYKYQMPQNIDLFWQKIGCTQSFKAVFMQLQQPLSPDVFKNLFNYGIANPSPFLRAFWDITSHMKYILPPVNLITFVSNPKLDMNQLFQLISPESRTLFVSTICLINSLMKGRDYRTQNELVYQFAKLLVPPQQSIFEAEKIELPVLMFAPAYSKEKNERHWIVLKKDLSMSIYQITEGSPIVCEIPPNGYTFDLTQGSLTTGDTSYLFMSQFGPDIFESARKDSSSLVFFIQSFKGIERYVYLNSLPIIIKEQFIAALGSPDFVLATAVVQSLVDTTDRKTSIYVFTALNETGTFAPFIRQAFMEDVRNIDNPSKLYRTSTIATCAASSIMGHFGSPLVLRIKEAIRQNTNNPANAMRMVMKICEKMPLLMNFIFCSAFKASRRKFSENLLPAVTVSSIFMLRYVMPQLINEPELKECGNHIAKGFLLRQDDPTVNDEKLMREACQFLIDITNLNGSAFQFESYDFALISQFLSNANDKIISHMKKLENSQNDPPLTWSVAEMIENCFVGCEHDFRTEIIAAELFDNNNQINTQPMSA</sequence>
<accession>A0A1J4KD24</accession>
<dbReference type="AlphaFoldDB" id="A0A1J4KD24"/>
<proteinExistence type="predicted"/>
<gene>
    <name evidence="1" type="ORF">TRFO_22457</name>
</gene>
<organism evidence="1 2">
    <name type="scientific">Tritrichomonas foetus</name>
    <dbReference type="NCBI Taxonomy" id="1144522"/>
    <lineage>
        <taxon>Eukaryota</taxon>
        <taxon>Metamonada</taxon>
        <taxon>Parabasalia</taxon>
        <taxon>Tritrichomonadida</taxon>
        <taxon>Tritrichomonadidae</taxon>
        <taxon>Tritrichomonas</taxon>
    </lineage>
</organism>
<evidence type="ECO:0000313" key="1">
    <source>
        <dbReference type="EMBL" id="OHT08874.1"/>
    </source>
</evidence>
<protein>
    <recommendedName>
        <fullName evidence="3">Ras-GAP domain-containing protein</fullName>
    </recommendedName>
</protein>
<evidence type="ECO:0008006" key="3">
    <source>
        <dbReference type="Google" id="ProtNLM"/>
    </source>
</evidence>
<dbReference type="Proteomes" id="UP000179807">
    <property type="component" value="Unassembled WGS sequence"/>
</dbReference>
<dbReference type="GeneID" id="94837271"/>
<keyword evidence="2" id="KW-1185">Reference proteome</keyword>
<dbReference type="SUPFAM" id="SSF48350">
    <property type="entry name" value="GTPase activation domain, GAP"/>
    <property type="match status" value="1"/>
</dbReference>